<feature type="coiled-coil region" evidence="1">
    <location>
        <begin position="144"/>
        <end position="171"/>
    </location>
</feature>
<keyword evidence="1" id="KW-0175">Coiled coil</keyword>
<sequence length="350" mass="39373">MSEQQVDTMATVAVQTTMAPAIARLRAAPKFNPAWHLVGALPARKMTMQELGFEADVGVSPVAVSDPFQLFTAEAVEFMRDEIFQVPDKYKFSSNIAKSQLRGYAKDCAPFTWDAWNHPATIALMSKIAEVELVPAMSYEIAHINLSAKSKEDAQQELANYQEQNRLYQEDEGIGGCREVVETPIVGWHTDSYPFVCVLMMSDVRDMIGGETAIRTANGKILKMRGPSQAMRALGAQERITSVTSFRPKSALLKDDTELRTVRGVSDLNELYYDFAEYRLELLQEQVQHERERVAAARRASEQFATIAHKQFLERVTAFSNQSSHELVEQNEVQQGYIEKVDWPDAAIEL</sequence>
<evidence type="ECO:0000313" key="2">
    <source>
        <dbReference type="EMBL" id="KAL1595716.1"/>
    </source>
</evidence>
<name>A0ABR3QU78_9PLEO</name>
<feature type="coiled-coil region" evidence="1">
    <location>
        <begin position="273"/>
        <end position="300"/>
    </location>
</feature>
<dbReference type="PANTHER" id="PTHR41677:SF1">
    <property type="entry name" value="FE2OG DIOXYGENASE DOMAIN-CONTAINING PROTEIN"/>
    <property type="match status" value="1"/>
</dbReference>
<proteinExistence type="predicted"/>
<organism evidence="2 3">
    <name type="scientific">Paraconiothyrium brasiliense</name>
    <dbReference type="NCBI Taxonomy" id="300254"/>
    <lineage>
        <taxon>Eukaryota</taxon>
        <taxon>Fungi</taxon>
        <taxon>Dikarya</taxon>
        <taxon>Ascomycota</taxon>
        <taxon>Pezizomycotina</taxon>
        <taxon>Dothideomycetes</taxon>
        <taxon>Pleosporomycetidae</taxon>
        <taxon>Pleosporales</taxon>
        <taxon>Massarineae</taxon>
        <taxon>Didymosphaeriaceae</taxon>
        <taxon>Paraconiothyrium</taxon>
    </lineage>
</organism>
<dbReference type="Proteomes" id="UP001521785">
    <property type="component" value="Unassembled WGS sequence"/>
</dbReference>
<accession>A0ABR3QU78</accession>
<evidence type="ECO:0000313" key="3">
    <source>
        <dbReference type="Proteomes" id="UP001521785"/>
    </source>
</evidence>
<reference evidence="2 3" key="1">
    <citation type="submission" date="2024-02" db="EMBL/GenBank/DDBJ databases">
        <title>De novo assembly and annotation of 12 fungi associated with fruit tree decline syndrome in Ontario, Canada.</title>
        <authorList>
            <person name="Sulman M."/>
            <person name="Ellouze W."/>
            <person name="Ilyukhin E."/>
        </authorList>
    </citation>
    <scope>NUCLEOTIDE SEQUENCE [LARGE SCALE GENOMIC DNA]</scope>
    <source>
        <strain evidence="2 3">M42-189</strain>
    </source>
</reference>
<protein>
    <submittedName>
        <fullName evidence="2">Uncharacterized protein</fullName>
    </submittedName>
</protein>
<comment type="caution">
    <text evidence="2">The sequence shown here is derived from an EMBL/GenBank/DDBJ whole genome shotgun (WGS) entry which is preliminary data.</text>
</comment>
<evidence type="ECO:0000256" key="1">
    <source>
        <dbReference type="SAM" id="Coils"/>
    </source>
</evidence>
<dbReference type="EMBL" id="JAKJXO020000015">
    <property type="protein sequence ID" value="KAL1595716.1"/>
    <property type="molecule type" value="Genomic_DNA"/>
</dbReference>
<keyword evidence="3" id="KW-1185">Reference proteome</keyword>
<dbReference type="PANTHER" id="PTHR41677">
    <property type="entry name" value="YALI0B19030P"/>
    <property type="match status" value="1"/>
</dbReference>
<gene>
    <name evidence="2" type="ORF">SLS60_009405</name>
</gene>